<dbReference type="Pfam" id="PF20083">
    <property type="entry name" value="DUF6477"/>
    <property type="match status" value="1"/>
</dbReference>
<keyword evidence="2" id="KW-1185">Reference proteome</keyword>
<dbReference type="STRING" id="1353528.DT23_04200"/>
<dbReference type="Proteomes" id="UP000027471">
    <property type="component" value="Unassembled WGS sequence"/>
</dbReference>
<dbReference type="EMBL" id="AUNB01000029">
    <property type="protein sequence ID" value="KEO59287.1"/>
    <property type="molecule type" value="Genomic_DNA"/>
</dbReference>
<dbReference type="eggNOG" id="ENOG5032YYG">
    <property type="taxonomic scope" value="Bacteria"/>
</dbReference>
<evidence type="ECO:0000313" key="2">
    <source>
        <dbReference type="Proteomes" id="UP000027471"/>
    </source>
</evidence>
<evidence type="ECO:0000313" key="1">
    <source>
        <dbReference type="EMBL" id="KEO59287.1"/>
    </source>
</evidence>
<dbReference type="OrthoDB" id="7875218at2"/>
<proteinExistence type="predicted"/>
<dbReference type="AlphaFoldDB" id="A0A074KCJ3"/>
<name>A0A074KCJ3_9RHOB</name>
<comment type="caution">
    <text evidence="1">The sequence shown here is derived from an EMBL/GenBank/DDBJ whole genome shotgun (WGS) entry which is preliminary data.</text>
</comment>
<protein>
    <submittedName>
        <fullName evidence="1">Uncharacterized protein</fullName>
    </submittedName>
</protein>
<accession>A0A074KCJ3</accession>
<dbReference type="RefSeq" id="WP_051697211.1">
    <property type="nucleotide sequence ID" value="NZ_AUNB01000029.1"/>
</dbReference>
<organism evidence="1 2">
    <name type="scientific">Thioclava indica</name>
    <dbReference type="NCBI Taxonomy" id="1353528"/>
    <lineage>
        <taxon>Bacteria</taxon>
        <taxon>Pseudomonadati</taxon>
        <taxon>Pseudomonadota</taxon>
        <taxon>Alphaproteobacteria</taxon>
        <taxon>Rhodobacterales</taxon>
        <taxon>Paracoccaceae</taxon>
        <taxon>Thioclava</taxon>
    </lineage>
</organism>
<dbReference type="InterPro" id="IPR045516">
    <property type="entry name" value="DUF6477"/>
</dbReference>
<sequence length="106" mass="12023">MTAPITAPLIPDLRQTLEALRRPPLLVRAARFGVQDYSRKRDLKRLLRTPDLPRPGAALFQLIEMEADQDALRRAGEATYILTRQIDLLIAIMAESRLLSRAPNLH</sequence>
<gene>
    <name evidence="1" type="ORF">DT23_04200</name>
</gene>
<reference evidence="1 2" key="1">
    <citation type="journal article" date="2015" name="Antonie Van Leeuwenhoek">
        <title>Thioclava indica sp. nov., isolated from surface seawater of the Indian Ocean.</title>
        <authorList>
            <person name="Liu Y."/>
            <person name="Lai Q."/>
            <person name="Du J."/>
            <person name="Xu H."/>
            <person name="Jiang L."/>
            <person name="Shao Z."/>
        </authorList>
    </citation>
    <scope>NUCLEOTIDE SEQUENCE [LARGE SCALE GENOMIC DNA]</scope>
    <source>
        <strain evidence="1 2">DT23-4</strain>
    </source>
</reference>